<dbReference type="Proteomes" id="UP000077701">
    <property type="component" value="Unassembled WGS sequence"/>
</dbReference>
<dbReference type="STRING" id="161355.PS9374_02198"/>
<comment type="caution">
    <text evidence="3">The sequence shown here is derived from an EMBL/GenBank/DDBJ whole genome shotgun (WGS) entry which is preliminary data.</text>
</comment>
<feature type="transmembrane region" description="Helical" evidence="2">
    <location>
        <begin position="165"/>
        <end position="183"/>
    </location>
</feature>
<reference evidence="4" key="2">
    <citation type="submission" date="2016-04" db="EMBL/GenBank/DDBJ databases">
        <title>Planomonospora sphaerica JCM9374 whole genome shotgun sequence.</title>
        <authorList>
            <person name="Suzuki T."/>
            <person name="Dohra H."/>
            <person name="Kodani S."/>
        </authorList>
    </citation>
    <scope>NUCLEOTIDE SEQUENCE [LARGE SCALE GENOMIC DNA]</scope>
    <source>
        <strain evidence="4">JCM 9374</strain>
    </source>
</reference>
<keyword evidence="2" id="KW-1133">Transmembrane helix</keyword>
<proteinExistence type="predicted"/>
<feature type="region of interest" description="Disordered" evidence="1">
    <location>
        <begin position="205"/>
        <end position="241"/>
    </location>
</feature>
<dbReference type="SUPFAM" id="SSF82171">
    <property type="entry name" value="DPP6 N-terminal domain-like"/>
    <property type="match status" value="1"/>
</dbReference>
<dbReference type="OrthoDB" id="3503647at2"/>
<evidence type="ECO:0000313" key="3">
    <source>
        <dbReference type="EMBL" id="GAT66548.1"/>
    </source>
</evidence>
<evidence type="ECO:0000313" key="4">
    <source>
        <dbReference type="Proteomes" id="UP000077701"/>
    </source>
</evidence>
<dbReference type="SUPFAM" id="SSF88659">
    <property type="entry name" value="Sigma3 and sigma4 domains of RNA polymerase sigma factors"/>
    <property type="match status" value="1"/>
</dbReference>
<dbReference type="AlphaFoldDB" id="A0A171CDL3"/>
<evidence type="ECO:0000256" key="2">
    <source>
        <dbReference type="SAM" id="Phobius"/>
    </source>
</evidence>
<gene>
    <name evidence="3" type="ORF">PS9374_02198</name>
</gene>
<reference evidence="3 4" key="1">
    <citation type="journal article" date="2016" name="Genome Announc.">
        <title>Draft Genome Sequence of Planomonospora sphaerica JCM9374, a Rare Actinomycete.</title>
        <authorList>
            <person name="Dohra H."/>
            <person name="Suzuki T."/>
            <person name="Inoue Y."/>
            <person name="Kodani S."/>
        </authorList>
    </citation>
    <scope>NUCLEOTIDE SEQUENCE [LARGE SCALE GENOMIC DNA]</scope>
    <source>
        <strain evidence="3 4">JCM 9374</strain>
    </source>
</reference>
<accession>A0A171CDL3</accession>
<dbReference type="InterPro" id="IPR036388">
    <property type="entry name" value="WH-like_DNA-bd_sf"/>
</dbReference>
<name>A0A171CDL3_9ACTN</name>
<keyword evidence="2" id="KW-0812">Transmembrane</keyword>
<dbReference type="Gene3D" id="2.120.10.30">
    <property type="entry name" value="TolB, C-terminal domain"/>
    <property type="match status" value="1"/>
</dbReference>
<keyword evidence="4" id="KW-1185">Reference proteome</keyword>
<protein>
    <submittedName>
        <fullName evidence="3">ECF subfamily RNA polymerase sigma-24 subunit</fullName>
    </submittedName>
</protein>
<evidence type="ECO:0000256" key="1">
    <source>
        <dbReference type="SAM" id="MobiDB-lite"/>
    </source>
</evidence>
<keyword evidence="2" id="KW-0472">Membrane</keyword>
<dbReference type="InterPro" id="IPR013324">
    <property type="entry name" value="RNA_pol_sigma_r3/r4-like"/>
</dbReference>
<sequence length="531" mass="56666">MRRYIGFRDFVQRDQRSLVGTGLLLTGSHEQAIRLALRAYRTVGLAWPPTPWENPATHAHTALYRAFLRRPTAAGATALVRLPPRRRLIAVACLHDGRTPEEMADVLGLPVETVESELTEALDTLTKGDRRRLVNRFATQAGEASVPDLSDRSLADLRRRGRRRVLLTAAVLTLLVGFIVTLTPQGQVWTTALAAGDRGSGASAAVPQAATASSGPSAPGSASASPSAEPSAGGTAQPAVPTAWKAPRTSYVIRYAVPGECRGARPATPYAGKVLCSGWTLAMTSDRPSKDRPGLPKATCEPGGCRATLHVPDAVQDLGYGDDRSRELGPVVSRDGRRLAYLSAAELRYVAHDLPSGTKRYLSPALTPADLEHTSVAVSPDGRHFTVRLADRRLRTDFATGSTSPVPAGETTPAERSAGWLDEEYPGWTASPSGKYAAAAVSGEPGNDSLHIVDAASRRVVKRMPLPPLGEPVAAEAVHWLSAREVVVELTGRTSRDILGFYRVDVRNGRMHRLAGLPADDRIAIGAAADR</sequence>
<dbReference type="Gene3D" id="1.10.10.10">
    <property type="entry name" value="Winged helix-like DNA-binding domain superfamily/Winged helix DNA-binding domain"/>
    <property type="match status" value="1"/>
</dbReference>
<dbReference type="EMBL" id="BDCX01000004">
    <property type="protein sequence ID" value="GAT66548.1"/>
    <property type="molecule type" value="Genomic_DNA"/>
</dbReference>
<dbReference type="InterPro" id="IPR011042">
    <property type="entry name" value="6-blade_b-propeller_TolB-like"/>
</dbReference>
<feature type="compositionally biased region" description="Low complexity" evidence="1">
    <location>
        <begin position="205"/>
        <end position="236"/>
    </location>
</feature>
<dbReference type="RefSeq" id="WP_068896658.1">
    <property type="nucleotide sequence ID" value="NZ_BDCX01000004.1"/>
</dbReference>
<organism evidence="3 4">
    <name type="scientific">Planomonospora sphaerica</name>
    <dbReference type="NCBI Taxonomy" id="161355"/>
    <lineage>
        <taxon>Bacteria</taxon>
        <taxon>Bacillati</taxon>
        <taxon>Actinomycetota</taxon>
        <taxon>Actinomycetes</taxon>
        <taxon>Streptosporangiales</taxon>
        <taxon>Streptosporangiaceae</taxon>
        <taxon>Planomonospora</taxon>
    </lineage>
</organism>